<dbReference type="InterPro" id="IPR050061">
    <property type="entry name" value="MurCDEF_pg_biosynth"/>
</dbReference>
<gene>
    <name evidence="14" type="primary">murC</name>
    <name evidence="18" type="ORF">A5771_13155</name>
</gene>
<comment type="pathway">
    <text evidence="2 14">Cell wall biogenesis; peptidoglycan biosynthesis.</text>
</comment>
<evidence type="ECO:0000256" key="2">
    <source>
        <dbReference type="ARBA" id="ARBA00004752"/>
    </source>
</evidence>
<feature type="binding site" evidence="14">
    <location>
        <begin position="122"/>
        <end position="128"/>
    </location>
    <ligand>
        <name>ATP</name>
        <dbReference type="ChEBI" id="CHEBI:30616"/>
    </ligand>
</feature>
<dbReference type="Pfam" id="PF01225">
    <property type="entry name" value="Mur_ligase"/>
    <property type="match status" value="1"/>
</dbReference>
<dbReference type="InterPro" id="IPR000713">
    <property type="entry name" value="Mur_ligase_N"/>
</dbReference>
<reference evidence="19" key="1">
    <citation type="submission" date="2016-06" db="EMBL/GenBank/DDBJ databases">
        <authorList>
            <person name="Sutton G."/>
            <person name="Brinkac L."/>
            <person name="Sanka R."/>
            <person name="Adams M."/>
            <person name="Lau E."/>
            <person name="Mehaffy C."/>
            <person name="Tameris M."/>
            <person name="Hatherill M."/>
            <person name="Hanekom W."/>
            <person name="Mahomed H."/>
            <person name="Mcshane H."/>
        </authorList>
    </citation>
    <scope>NUCLEOTIDE SEQUENCE [LARGE SCALE GENOMIC DNA]</scope>
    <source>
        <strain evidence="19">852014-51077_SCH5608930-a</strain>
    </source>
</reference>
<feature type="domain" description="Mur ligase N-terminal catalytic" evidence="15">
    <location>
        <begin position="13"/>
        <end position="115"/>
    </location>
</feature>
<keyword evidence="8 14" id="KW-0067">ATP-binding</keyword>
<dbReference type="InterPro" id="IPR013221">
    <property type="entry name" value="Mur_ligase_cen"/>
</dbReference>
<evidence type="ECO:0000259" key="15">
    <source>
        <dbReference type="Pfam" id="PF01225"/>
    </source>
</evidence>
<name>A0A1A2EB64_MYCSD</name>
<dbReference type="GO" id="GO:0008360">
    <property type="term" value="P:regulation of cell shape"/>
    <property type="evidence" value="ECO:0007669"/>
    <property type="project" value="UniProtKB-KW"/>
</dbReference>
<dbReference type="SUPFAM" id="SSF53623">
    <property type="entry name" value="MurD-like peptide ligases, catalytic domain"/>
    <property type="match status" value="1"/>
</dbReference>
<dbReference type="Proteomes" id="UP000093985">
    <property type="component" value="Unassembled WGS sequence"/>
</dbReference>
<dbReference type="Gene3D" id="3.40.50.720">
    <property type="entry name" value="NAD(P)-binding Rossmann-like Domain"/>
    <property type="match status" value="1"/>
</dbReference>
<evidence type="ECO:0000256" key="3">
    <source>
        <dbReference type="ARBA" id="ARBA00012211"/>
    </source>
</evidence>
<evidence type="ECO:0000256" key="14">
    <source>
        <dbReference type="HAMAP-Rule" id="MF_00046"/>
    </source>
</evidence>
<dbReference type="InterPro" id="IPR036565">
    <property type="entry name" value="Mur-like_cat_sf"/>
</dbReference>
<dbReference type="GO" id="GO:0009252">
    <property type="term" value="P:peptidoglycan biosynthetic process"/>
    <property type="evidence" value="ECO:0007669"/>
    <property type="project" value="UniProtKB-UniRule"/>
</dbReference>
<evidence type="ECO:0000259" key="16">
    <source>
        <dbReference type="Pfam" id="PF02875"/>
    </source>
</evidence>
<feature type="domain" description="Mur ligase C-terminal" evidence="16">
    <location>
        <begin position="333"/>
        <end position="466"/>
    </location>
</feature>
<dbReference type="SUPFAM" id="SSF53244">
    <property type="entry name" value="MurD-like peptide ligases, peptide-binding domain"/>
    <property type="match status" value="1"/>
</dbReference>
<evidence type="ECO:0000256" key="7">
    <source>
        <dbReference type="ARBA" id="ARBA00022741"/>
    </source>
</evidence>
<dbReference type="PANTHER" id="PTHR43445:SF3">
    <property type="entry name" value="UDP-N-ACETYLMURAMATE--L-ALANINE LIGASE"/>
    <property type="match status" value="1"/>
</dbReference>
<dbReference type="UniPathway" id="UPA00219"/>
<evidence type="ECO:0000256" key="12">
    <source>
        <dbReference type="ARBA" id="ARBA00023316"/>
    </source>
</evidence>
<proteinExistence type="inferred from homology"/>
<dbReference type="Pfam" id="PF08245">
    <property type="entry name" value="Mur_ligase_M"/>
    <property type="match status" value="1"/>
</dbReference>
<comment type="similarity">
    <text evidence="14">Belongs to the MurCDEF family.</text>
</comment>
<dbReference type="InterPro" id="IPR004101">
    <property type="entry name" value="Mur_ligase_C"/>
</dbReference>
<keyword evidence="5 14" id="KW-0436">Ligase</keyword>
<evidence type="ECO:0000313" key="19">
    <source>
        <dbReference type="Proteomes" id="UP000093985"/>
    </source>
</evidence>
<comment type="subcellular location">
    <subcellularLocation>
        <location evidence="1 14">Cytoplasm</location>
    </subcellularLocation>
</comment>
<evidence type="ECO:0000313" key="18">
    <source>
        <dbReference type="EMBL" id="OBG03732.1"/>
    </source>
</evidence>
<accession>A0A1A2EB64</accession>
<dbReference type="SUPFAM" id="SSF51984">
    <property type="entry name" value="MurCD N-terminal domain"/>
    <property type="match status" value="1"/>
</dbReference>
<dbReference type="Pfam" id="PF02875">
    <property type="entry name" value="Mur_ligase_C"/>
    <property type="match status" value="1"/>
</dbReference>
<dbReference type="PANTHER" id="PTHR43445">
    <property type="entry name" value="UDP-N-ACETYLMURAMATE--L-ALANINE LIGASE-RELATED"/>
    <property type="match status" value="1"/>
</dbReference>
<dbReference type="EMBL" id="LZIN01000073">
    <property type="protein sequence ID" value="OBG03732.1"/>
    <property type="molecule type" value="Genomic_DNA"/>
</dbReference>
<dbReference type="GO" id="GO:0051301">
    <property type="term" value="P:cell division"/>
    <property type="evidence" value="ECO:0007669"/>
    <property type="project" value="UniProtKB-KW"/>
</dbReference>
<evidence type="ECO:0000256" key="1">
    <source>
        <dbReference type="ARBA" id="ARBA00004496"/>
    </source>
</evidence>
<dbReference type="GO" id="GO:0071555">
    <property type="term" value="P:cell wall organization"/>
    <property type="evidence" value="ECO:0007669"/>
    <property type="project" value="UniProtKB-KW"/>
</dbReference>
<dbReference type="GO" id="GO:0008763">
    <property type="term" value="F:UDP-N-acetylmuramate-L-alanine ligase activity"/>
    <property type="evidence" value="ECO:0007669"/>
    <property type="project" value="UniProtKB-UniRule"/>
</dbReference>
<dbReference type="OrthoDB" id="9804126at2"/>
<comment type="function">
    <text evidence="14">Cell wall formation.</text>
</comment>
<keyword evidence="9 14" id="KW-0133">Cell shape</keyword>
<keyword evidence="4 14" id="KW-0963">Cytoplasm</keyword>
<comment type="caution">
    <text evidence="18">The sequence shown here is derived from an EMBL/GenBank/DDBJ whole genome shotgun (WGS) entry which is preliminary data.</text>
</comment>
<evidence type="ECO:0000256" key="10">
    <source>
        <dbReference type="ARBA" id="ARBA00022984"/>
    </source>
</evidence>
<keyword evidence="11 14" id="KW-0131">Cell cycle</keyword>
<evidence type="ECO:0000256" key="13">
    <source>
        <dbReference type="ARBA" id="ARBA00047833"/>
    </source>
</evidence>
<dbReference type="RefSeq" id="WP_064855952.1">
    <property type="nucleotide sequence ID" value="NZ_LZIM01000070.1"/>
</dbReference>
<protein>
    <recommendedName>
        <fullName evidence="3 14">UDP-N-acetylmuramate--L-alanine ligase</fullName>
        <ecNumber evidence="3 14">6.3.2.8</ecNumber>
    </recommendedName>
    <alternativeName>
        <fullName evidence="14">UDP-N-acetylmuramoyl-L-alanine synthetase</fullName>
    </alternativeName>
</protein>
<dbReference type="GO" id="GO:0005524">
    <property type="term" value="F:ATP binding"/>
    <property type="evidence" value="ECO:0007669"/>
    <property type="project" value="UniProtKB-UniRule"/>
</dbReference>
<evidence type="ECO:0000256" key="6">
    <source>
        <dbReference type="ARBA" id="ARBA00022618"/>
    </source>
</evidence>
<dbReference type="AlphaFoldDB" id="A0A1A2EB64"/>
<dbReference type="NCBIfam" id="TIGR01082">
    <property type="entry name" value="murC"/>
    <property type="match status" value="1"/>
</dbReference>
<dbReference type="GO" id="GO:0005737">
    <property type="term" value="C:cytoplasm"/>
    <property type="evidence" value="ECO:0007669"/>
    <property type="project" value="UniProtKB-SubCell"/>
</dbReference>
<evidence type="ECO:0000256" key="9">
    <source>
        <dbReference type="ARBA" id="ARBA00022960"/>
    </source>
</evidence>
<keyword evidence="6 14" id="KW-0132">Cell division</keyword>
<dbReference type="InterPro" id="IPR036615">
    <property type="entry name" value="Mur_ligase_C_dom_sf"/>
</dbReference>
<evidence type="ECO:0000259" key="17">
    <source>
        <dbReference type="Pfam" id="PF08245"/>
    </source>
</evidence>
<evidence type="ECO:0000256" key="8">
    <source>
        <dbReference type="ARBA" id="ARBA00022840"/>
    </source>
</evidence>
<sequence>MSAEQLPPELSRVHMVGIGGAGMSGVARILLDRGGMVSGSDAKESRGTHALRARGAQVRIGHDASALDLLPGGVTTVVTTHAAIPKTNPELVEARRRGIPVVLRPAVLAKLMAGRTTLMITGTHGKTTTTSMLVVALQHCGLDPSFAVGGELGSAGAEAGTNAHHGSGPFFVAEADESDGSLLEYTPNVAVVTNIEADHLDFFGSAEAYTQVFDSFVERITPGGAVVVCVDDPGAAELADRTAAQGIRVLRYGSEGPGRPELAGSLLSWEQQGTGAVAEIALAGSTRRAAMRLAVPGRHMALNALGALLAAIEVGAPLDAVLDGLAGFDGVRRRFELVGSAGNGDSVQVFDDYAHHPTEVAATLTAVRALLSERGMGRSLVVFQPHLYSRTKAFAAEFGHSLDGADEVFVLDVYGAREQPLPGVSGASVAEHVSVPVHYLPDFAAVPEAVAAAAGPGDVIVTMGAGDVTLLGPEIVTALRARAARTFPGRPGVL</sequence>
<organism evidence="18 19">
    <name type="scientific">Mycolicibacter sinensis (strain JDM601)</name>
    <name type="common">Mycobacterium sinense</name>
    <dbReference type="NCBI Taxonomy" id="875328"/>
    <lineage>
        <taxon>Bacteria</taxon>
        <taxon>Bacillati</taxon>
        <taxon>Actinomycetota</taxon>
        <taxon>Actinomycetes</taxon>
        <taxon>Mycobacteriales</taxon>
        <taxon>Mycobacteriaceae</taxon>
        <taxon>Mycolicibacter</taxon>
    </lineage>
</organism>
<dbReference type="FunFam" id="3.40.50.720:FF:000046">
    <property type="entry name" value="UDP-N-acetylmuramate--L-alanine ligase"/>
    <property type="match status" value="1"/>
</dbReference>
<evidence type="ECO:0000256" key="11">
    <source>
        <dbReference type="ARBA" id="ARBA00023306"/>
    </source>
</evidence>
<keyword evidence="7 14" id="KW-0547">Nucleotide-binding</keyword>
<dbReference type="Gene3D" id="3.40.1190.10">
    <property type="entry name" value="Mur-like, catalytic domain"/>
    <property type="match status" value="1"/>
</dbReference>
<dbReference type="InterPro" id="IPR005758">
    <property type="entry name" value="UDP-N-AcMur_Ala_ligase_MurC"/>
</dbReference>
<dbReference type="Gene3D" id="3.90.190.20">
    <property type="entry name" value="Mur ligase, C-terminal domain"/>
    <property type="match status" value="1"/>
</dbReference>
<dbReference type="HAMAP" id="MF_00046">
    <property type="entry name" value="MurC"/>
    <property type="match status" value="1"/>
</dbReference>
<dbReference type="EC" id="6.3.2.8" evidence="3 14"/>
<evidence type="ECO:0000256" key="4">
    <source>
        <dbReference type="ARBA" id="ARBA00022490"/>
    </source>
</evidence>
<feature type="domain" description="Mur ligase central" evidence="17">
    <location>
        <begin position="120"/>
        <end position="311"/>
    </location>
</feature>
<keyword evidence="10 14" id="KW-0573">Peptidoglycan synthesis</keyword>
<evidence type="ECO:0000256" key="5">
    <source>
        <dbReference type="ARBA" id="ARBA00022598"/>
    </source>
</evidence>
<keyword evidence="12 14" id="KW-0961">Cell wall biogenesis/degradation</keyword>
<comment type="catalytic activity">
    <reaction evidence="13 14">
        <text>UDP-N-acetyl-alpha-D-muramate + L-alanine + ATP = UDP-N-acetyl-alpha-D-muramoyl-L-alanine + ADP + phosphate + H(+)</text>
        <dbReference type="Rhea" id="RHEA:23372"/>
        <dbReference type="ChEBI" id="CHEBI:15378"/>
        <dbReference type="ChEBI" id="CHEBI:30616"/>
        <dbReference type="ChEBI" id="CHEBI:43474"/>
        <dbReference type="ChEBI" id="CHEBI:57972"/>
        <dbReference type="ChEBI" id="CHEBI:70757"/>
        <dbReference type="ChEBI" id="CHEBI:83898"/>
        <dbReference type="ChEBI" id="CHEBI:456216"/>
        <dbReference type="EC" id="6.3.2.8"/>
    </reaction>
</comment>